<protein>
    <submittedName>
        <fullName evidence="1">Uncharacterized protein</fullName>
    </submittedName>
</protein>
<accession>A0AA86VFK9</accession>
<name>A0AA86VFK9_9FABA</name>
<evidence type="ECO:0000313" key="1">
    <source>
        <dbReference type="EMBL" id="CAJ1948912.1"/>
    </source>
</evidence>
<dbReference type="Gramene" id="rna-AYBTSS11_LOCUS13456">
    <property type="protein sequence ID" value="CAJ1948912.1"/>
    <property type="gene ID" value="gene-AYBTSS11_LOCUS13456"/>
</dbReference>
<proteinExistence type="predicted"/>
<dbReference type="Proteomes" id="UP001189624">
    <property type="component" value="Chromosome 4"/>
</dbReference>
<organism evidence="1 2">
    <name type="scientific">Sphenostylis stenocarpa</name>
    <dbReference type="NCBI Taxonomy" id="92480"/>
    <lineage>
        <taxon>Eukaryota</taxon>
        <taxon>Viridiplantae</taxon>
        <taxon>Streptophyta</taxon>
        <taxon>Embryophyta</taxon>
        <taxon>Tracheophyta</taxon>
        <taxon>Spermatophyta</taxon>
        <taxon>Magnoliopsida</taxon>
        <taxon>eudicotyledons</taxon>
        <taxon>Gunneridae</taxon>
        <taxon>Pentapetalae</taxon>
        <taxon>rosids</taxon>
        <taxon>fabids</taxon>
        <taxon>Fabales</taxon>
        <taxon>Fabaceae</taxon>
        <taxon>Papilionoideae</taxon>
        <taxon>50 kb inversion clade</taxon>
        <taxon>NPAAA clade</taxon>
        <taxon>indigoferoid/millettioid clade</taxon>
        <taxon>Phaseoleae</taxon>
        <taxon>Sphenostylis</taxon>
    </lineage>
</organism>
<dbReference type="AlphaFoldDB" id="A0AA86VFK9"/>
<keyword evidence="2" id="KW-1185">Reference proteome</keyword>
<gene>
    <name evidence="1" type="ORF">AYBTSS11_LOCUS13456</name>
</gene>
<sequence>MRATLDSRMRFFVRNAFLTRLTYNNTTNTLHYNLTVEVAIPAEHATIDYLSAAVSYHNITFASHPVETLIQDFNGLRLRFDGERYIMLTHVQLSKVNYDNMSGFYNLTLNLWPPKMRTPEELLCDLQLPIHHYVRCNGIDD</sequence>
<reference evidence="1" key="1">
    <citation type="submission" date="2023-10" db="EMBL/GenBank/DDBJ databases">
        <authorList>
            <person name="Domelevo Entfellner J.-B."/>
        </authorList>
    </citation>
    <scope>NUCLEOTIDE SEQUENCE</scope>
</reference>
<dbReference type="EMBL" id="OY731401">
    <property type="protein sequence ID" value="CAJ1948912.1"/>
    <property type="molecule type" value="Genomic_DNA"/>
</dbReference>
<evidence type="ECO:0000313" key="2">
    <source>
        <dbReference type="Proteomes" id="UP001189624"/>
    </source>
</evidence>